<evidence type="ECO:0000313" key="4">
    <source>
        <dbReference type="Proteomes" id="UP000287330"/>
    </source>
</evidence>
<dbReference type="InterPro" id="IPR032750">
    <property type="entry name" value="TnsD_C"/>
</dbReference>
<dbReference type="RefSeq" id="WP_110576414.1">
    <property type="nucleotide sequence ID" value="NZ_PIPV01000018.1"/>
</dbReference>
<dbReference type="Pfam" id="PF15978">
    <property type="entry name" value="TnsD"/>
    <property type="match status" value="1"/>
</dbReference>
<dbReference type="OrthoDB" id="470139at2"/>
<evidence type="ECO:0000259" key="1">
    <source>
        <dbReference type="Pfam" id="PF06527"/>
    </source>
</evidence>
<protein>
    <submittedName>
        <fullName evidence="3">Uncharacterized protein</fullName>
    </submittedName>
</protein>
<organism evidence="3 4">
    <name type="scientific">Idiomarina fontislapidosi</name>
    <dbReference type="NCBI Taxonomy" id="263723"/>
    <lineage>
        <taxon>Bacteria</taxon>
        <taxon>Pseudomonadati</taxon>
        <taxon>Pseudomonadota</taxon>
        <taxon>Gammaproteobacteria</taxon>
        <taxon>Alteromonadales</taxon>
        <taxon>Idiomarinaceae</taxon>
        <taxon>Idiomarina</taxon>
    </lineage>
</organism>
<comment type="caution">
    <text evidence="3">The sequence shown here is derived from an EMBL/GenBank/DDBJ whole genome shotgun (WGS) entry which is preliminary data.</text>
</comment>
<feature type="domain" description="TniQ" evidence="1">
    <location>
        <begin position="6"/>
        <end position="156"/>
    </location>
</feature>
<keyword evidence="4" id="KW-1185">Reference proteome</keyword>
<evidence type="ECO:0000313" key="3">
    <source>
        <dbReference type="EMBL" id="RUO48930.1"/>
    </source>
</evidence>
<dbReference type="AlphaFoldDB" id="A0A432XJP6"/>
<gene>
    <name evidence="3" type="ORF">CWE25_12985</name>
</gene>
<evidence type="ECO:0000259" key="2">
    <source>
        <dbReference type="Pfam" id="PF15978"/>
    </source>
</evidence>
<sequence length="532" mass="61396">MNTALYTPRIQPDETVYSYVARCQQIWGIRNPRTIAKELFGRAPVSINQVLPIEINKIAGWSDYETGHLLSKHTLLDLYGIFTSRRTELRSVMLGSKALSLANISALSHLGHKSVGYSCVCPVCYSNDVERIGIGYWHLIHQFNGVTACPFHQCKLIELQTDSRQYVLPSLPNNQAYERAPEMQVMFAKFVASCIEQSRLPNQSVYDDFHHYPAFFKRGQNLDMNSLLHLLDAIELGLDIPKIVNESHVRKILREPLSPIYPFKALVLRFALSFLSSNRVVQASARSGVTEQQACRCVSLLREEKYSMREISRRVKVSVGYVKQTAKRMGVSIDERRQTITPDVEREIKAMAIKGTCRHEIASKCGISDGAVEQIIQSVSGLVVWRQYLRLLSKRNNARKVVQEAIKQYPTHSRTQLRQLIQKEYGLLYKYDKKWLMGTLPANEKRKYQGHKLWSRRDKELLPQLKGFIRLALHDNKNVPSQYEIDQALGGHNWFNRTTKKLPSCSRFYRRIMKKFSQQQEKADVHVRREQN</sequence>
<dbReference type="Proteomes" id="UP000287330">
    <property type="component" value="Unassembled WGS sequence"/>
</dbReference>
<accession>A0A432XJP6</accession>
<dbReference type="EMBL" id="PIPV01000018">
    <property type="protein sequence ID" value="RUO48930.1"/>
    <property type="molecule type" value="Genomic_DNA"/>
</dbReference>
<name>A0A432XJP6_9GAMM</name>
<dbReference type="InterPro" id="IPR009492">
    <property type="entry name" value="TniQ"/>
</dbReference>
<feature type="domain" description="Transposon Tn7 transposition protein TnsD C-terminal" evidence="2">
    <location>
        <begin position="306"/>
        <end position="507"/>
    </location>
</feature>
<proteinExistence type="predicted"/>
<reference evidence="4" key="1">
    <citation type="journal article" date="2018" name="Front. Microbiol.">
        <title>Genome-Based Analysis Reveals the Taxonomy and Diversity of the Family Idiomarinaceae.</title>
        <authorList>
            <person name="Liu Y."/>
            <person name="Lai Q."/>
            <person name="Shao Z."/>
        </authorList>
    </citation>
    <scope>NUCLEOTIDE SEQUENCE [LARGE SCALE GENOMIC DNA]</scope>
    <source>
        <strain evidence="4">F23</strain>
    </source>
</reference>
<dbReference type="Pfam" id="PF06527">
    <property type="entry name" value="TniQ"/>
    <property type="match status" value="1"/>
</dbReference>